<dbReference type="InterPro" id="IPR040086">
    <property type="entry name" value="MJ0683-like"/>
</dbReference>
<protein>
    <submittedName>
        <fullName evidence="5">Radical SAM family protein</fullName>
    </submittedName>
</protein>
<comment type="caution">
    <text evidence="5">The sequence shown here is derived from an EMBL/GenBank/DDBJ whole genome shotgun (WGS) entry which is preliminary data.</text>
</comment>
<dbReference type="Pfam" id="PF04055">
    <property type="entry name" value="Radical_SAM"/>
    <property type="match status" value="1"/>
</dbReference>
<dbReference type="SFLD" id="SFLDS00029">
    <property type="entry name" value="Radical_SAM"/>
    <property type="match status" value="1"/>
</dbReference>
<feature type="domain" description="Elp3/MiaA/NifB-like radical SAM core" evidence="4">
    <location>
        <begin position="72"/>
        <end position="288"/>
    </location>
</feature>
<reference evidence="6" key="1">
    <citation type="submission" date="2019-02" db="EMBL/GenBank/DDBJ databases">
        <title>Draft genome sequence of Sphaerospermopsis reniformis NIES-1949.</title>
        <authorList>
            <person name="Yamaguchi H."/>
            <person name="Suzuki S."/>
            <person name="Kawachi M."/>
        </authorList>
    </citation>
    <scope>NUCLEOTIDE SEQUENCE [LARGE SCALE GENOMIC DNA]</scope>
    <source>
        <strain evidence="6">NIES-1949</strain>
    </source>
</reference>
<evidence type="ECO:0000313" key="6">
    <source>
        <dbReference type="Proteomes" id="UP000300142"/>
    </source>
</evidence>
<dbReference type="InterPro" id="IPR006638">
    <property type="entry name" value="Elp3/MiaA/NifB-like_rSAM"/>
</dbReference>
<dbReference type="Proteomes" id="UP000300142">
    <property type="component" value="Unassembled WGS sequence"/>
</dbReference>
<accession>A0A480A197</accession>
<dbReference type="InterPro" id="IPR007197">
    <property type="entry name" value="rSAM"/>
</dbReference>
<keyword evidence="3" id="KW-0411">Iron-sulfur</keyword>
<dbReference type="AlphaFoldDB" id="A0A480A197"/>
<dbReference type="InterPro" id="IPR058240">
    <property type="entry name" value="rSAM_sf"/>
</dbReference>
<evidence type="ECO:0000259" key="4">
    <source>
        <dbReference type="SMART" id="SM00729"/>
    </source>
</evidence>
<keyword evidence="1" id="KW-0479">Metal-binding</keyword>
<dbReference type="GO" id="GO:0046872">
    <property type="term" value="F:metal ion binding"/>
    <property type="evidence" value="ECO:0007669"/>
    <property type="project" value="UniProtKB-KW"/>
</dbReference>
<dbReference type="PANTHER" id="PTHR43432">
    <property type="entry name" value="SLR0285 PROTEIN"/>
    <property type="match status" value="1"/>
</dbReference>
<dbReference type="EMBL" id="BJCE01000167">
    <property type="protein sequence ID" value="GCL38725.1"/>
    <property type="molecule type" value="Genomic_DNA"/>
</dbReference>
<evidence type="ECO:0000256" key="1">
    <source>
        <dbReference type="ARBA" id="ARBA00022723"/>
    </source>
</evidence>
<sequence>MFVFTACMKYKINGDGEQLSLFSLTEFSEVNYKKNSVLFINQTTPSKIASSKIEYINSSSLLTSPSGFIRAYKFTLNPYSGCSFGCEYCYARFFAPTIEQQKDWGNWVKVKENAIDLLHRSCKAKSQDRRLETGDTIYMSSVTDPYQPIEHKVGLTRRILEELVEIQPRLTIQTRSPIVVRDIDLLKQFQHIRVNFTITTDSEDIRLRYEPHCPSIEARLKAARHVSEAGVPIGISISPMLPIKDPEIFGQRIAKLNAAEYVTQFFKPTRSRFSAGSSPESIQKMKEDNWTETKYQKVRATLISILGNELPLLEGNEGYAPV</sequence>
<dbReference type="SFLD" id="SFLDG01084">
    <property type="entry name" value="Uncharacterised_Radical_SAM_Su"/>
    <property type="match status" value="1"/>
</dbReference>
<evidence type="ECO:0000313" key="5">
    <source>
        <dbReference type="EMBL" id="GCL38725.1"/>
    </source>
</evidence>
<keyword evidence="2" id="KW-0408">Iron</keyword>
<dbReference type="Gene3D" id="3.80.30.30">
    <property type="match status" value="1"/>
</dbReference>
<keyword evidence="6" id="KW-1185">Reference proteome</keyword>
<dbReference type="SUPFAM" id="SSF102114">
    <property type="entry name" value="Radical SAM enzymes"/>
    <property type="match status" value="1"/>
</dbReference>
<dbReference type="PANTHER" id="PTHR43432:SF3">
    <property type="entry name" value="SLR0285 PROTEIN"/>
    <property type="match status" value="1"/>
</dbReference>
<dbReference type="GO" id="GO:0051536">
    <property type="term" value="F:iron-sulfur cluster binding"/>
    <property type="evidence" value="ECO:0007669"/>
    <property type="project" value="UniProtKB-KW"/>
</dbReference>
<evidence type="ECO:0000256" key="3">
    <source>
        <dbReference type="ARBA" id="ARBA00023014"/>
    </source>
</evidence>
<proteinExistence type="predicted"/>
<dbReference type="SMART" id="SM00729">
    <property type="entry name" value="Elp3"/>
    <property type="match status" value="1"/>
</dbReference>
<dbReference type="CDD" id="cd01335">
    <property type="entry name" value="Radical_SAM"/>
    <property type="match status" value="1"/>
</dbReference>
<evidence type="ECO:0000256" key="2">
    <source>
        <dbReference type="ARBA" id="ARBA00023004"/>
    </source>
</evidence>
<name>A0A480A197_9CYAN</name>
<organism evidence="5 6">
    <name type="scientific">Sphaerospermopsis reniformis</name>
    <dbReference type="NCBI Taxonomy" id="531300"/>
    <lineage>
        <taxon>Bacteria</taxon>
        <taxon>Bacillati</taxon>
        <taxon>Cyanobacteriota</taxon>
        <taxon>Cyanophyceae</taxon>
        <taxon>Nostocales</taxon>
        <taxon>Aphanizomenonaceae</taxon>
        <taxon>Sphaerospermopsis</taxon>
    </lineage>
</organism>
<dbReference type="GO" id="GO:0003824">
    <property type="term" value="F:catalytic activity"/>
    <property type="evidence" value="ECO:0007669"/>
    <property type="project" value="InterPro"/>
</dbReference>
<gene>
    <name evidence="5" type="ORF">SR1949_38440</name>
</gene>